<dbReference type="InterPro" id="IPR025505">
    <property type="entry name" value="FHIPEP_CS"/>
</dbReference>
<proteinExistence type="inferred from homology"/>
<keyword evidence="3 7" id="KW-1003">Cell membrane</keyword>
<protein>
    <recommendedName>
        <fullName evidence="7">Flagellar biosynthesis protein FlhA</fullName>
    </recommendedName>
</protein>
<dbReference type="PANTHER" id="PTHR30161:SF1">
    <property type="entry name" value="FLAGELLAR BIOSYNTHESIS PROTEIN FLHA-RELATED"/>
    <property type="match status" value="1"/>
</dbReference>
<comment type="function">
    <text evidence="7">Required for formation of the rod structure of the flagellar apparatus. Together with FliI and FliH, may constitute the export apparatus of flagellin.</text>
</comment>
<keyword evidence="9" id="KW-0282">Flagellum</keyword>
<keyword evidence="6 7" id="KW-0472">Membrane</keyword>
<dbReference type="OrthoDB" id="9759185at2"/>
<dbReference type="AlphaFoldDB" id="A0A1G7B2T6"/>
<comment type="caution">
    <text evidence="7">Lacks conserved residue(s) required for the propagation of feature annotation.</text>
</comment>
<evidence type="ECO:0000256" key="8">
    <source>
        <dbReference type="SAM" id="MobiDB-lite"/>
    </source>
</evidence>
<comment type="similarity">
    <text evidence="2 7">Belongs to the FHIPEP (flagella/HR/invasion proteins export pore) family.</text>
</comment>
<dbReference type="Gene3D" id="1.10.8.540">
    <property type="entry name" value="FHIPEP family, domain 3"/>
    <property type="match status" value="1"/>
</dbReference>
<dbReference type="PRINTS" id="PR00949">
    <property type="entry name" value="TYPE3IMAPROT"/>
</dbReference>
<dbReference type="RefSeq" id="WP_092784645.1">
    <property type="nucleotide sequence ID" value="NZ_FNAP01000004.1"/>
</dbReference>
<evidence type="ECO:0000256" key="5">
    <source>
        <dbReference type="ARBA" id="ARBA00022989"/>
    </source>
</evidence>
<dbReference type="EMBL" id="FNAP01000004">
    <property type="protein sequence ID" value="SDE21409.1"/>
    <property type="molecule type" value="Genomic_DNA"/>
</dbReference>
<evidence type="ECO:0000256" key="4">
    <source>
        <dbReference type="ARBA" id="ARBA00022692"/>
    </source>
</evidence>
<dbReference type="PANTHER" id="PTHR30161">
    <property type="entry name" value="FLAGELLAR EXPORT PROTEIN, MEMBRANE FLHA SUBUNIT-RELATED"/>
    <property type="match status" value="1"/>
</dbReference>
<keyword evidence="9" id="KW-0969">Cilium</keyword>
<evidence type="ECO:0000256" key="7">
    <source>
        <dbReference type="RuleBase" id="RU364093"/>
    </source>
</evidence>
<feature type="transmembrane region" description="Helical" evidence="7">
    <location>
        <begin position="105"/>
        <end position="125"/>
    </location>
</feature>
<feature type="transmembrane region" description="Helical" evidence="7">
    <location>
        <begin position="145"/>
        <end position="168"/>
    </location>
</feature>
<dbReference type="InterPro" id="IPR042193">
    <property type="entry name" value="FHIPEP_3"/>
</dbReference>
<feature type="region of interest" description="Disordered" evidence="8">
    <location>
        <begin position="1"/>
        <end position="32"/>
    </location>
</feature>
<dbReference type="GO" id="GO:0005886">
    <property type="term" value="C:plasma membrane"/>
    <property type="evidence" value="ECO:0007669"/>
    <property type="project" value="UniProtKB-SubCell"/>
</dbReference>
<feature type="transmembrane region" description="Helical" evidence="7">
    <location>
        <begin position="279"/>
        <end position="301"/>
    </location>
</feature>
<evidence type="ECO:0000256" key="3">
    <source>
        <dbReference type="ARBA" id="ARBA00022475"/>
    </source>
</evidence>
<gene>
    <name evidence="7" type="primary">flhA</name>
    <name evidence="9" type="ORF">SAMN05421720_104212</name>
</gene>
<evidence type="ECO:0000256" key="6">
    <source>
        <dbReference type="ARBA" id="ARBA00023136"/>
    </source>
</evidence>
<dbReference type="InterPro" id="IPR006301">
    <property type="entry name" value="FlhA"/>
</dbReference>
<keyword evidence="7" id="KW-0653">Protein transport</keyword>
<keyword evidence="10" id="KW-1185">Reference proteome</keyword>
<feature type="transmembrane region" description="Helical" evidence="7">
    <location>
        <begin position="74"/>
        <end position="93"/>
    </location>
</feature>
<dbReference type="STRING" id="69960.SAMN05421720_104212"/>
<keyword evidence="4 7" id="KW-0812">Transmembrane</keyword>
<evidence type="ECO:0000313" key="9">
    <source>
        <dbReference type="EMBL" id="SDE21409.1"/>
    </source>
</evidence>
<feature type="transmembrane region" description="Helical" evidence="7">
    <location>
        <begin position="50"/>
        <end position="68"/>
    </location>
</feature>
<dbReference type="InterPro" id="IPR042194">
    <property type="entry name" value="FHIPEP_1"/>
</dbReference>
<evidence type="ECO:0000313" key="10">
    <source>
        <dbReference type="Proteomes" id="UP000199412"/>
    </source>
</evidence>
<comment type="subcellular location">
    <subcellularLocation>
        <location evidence="1 7">Cell membrane</location>
        <topology evidence="1 7">Multi-pass membrane protein</topology>
    </subcellularLocation>
</comment>
<reference evidence="9 10" key="1">
    <citation type="submission" date="2016-10" db="EMBL/GenBank/DDBJ databases">
        <authorList>
            <person name="de Groot N.N."/>
        </authorList>
    </citation>
    <scope>NUCLEOTIDE SEQUENCE [LARGE SCALE GENOMIC DNA]</scope>
    <source>
        <strain evidence="9 10">ATCC 700224</strain>
    </source>
</reference>
<dbReference type="Proteomes" id="UP000199412">
    <property type="component" value="Unassembled WGS sequence"/>
</dbReference>
<feature type="transmembrane region" description="Helical" evidence="7">
    <location>
        <begin position="237"/>
        <end position="259"/>
    </location>
</feature>
<dbReference type="GO" id="GO:0044780">
    <property type="term" value="P:bacterial-type flagellum assembly"/>
    <property type="evidence" value="ECO:0007669"/>
    <property type="project" value="InterPro"/>
</dbReference>
<name>A0A1G7B2T6_9PROT</name>
<keyword evidence="5 7" id="KW-1133">Transmembrane helix</keyword>
<keyword evidence="7" id="KW-1005">Bacterial flagellum biogenesis</keyword>
<dbReference type="Gene3D" id="3.40.30.60">
    <property type="entry name" value="FHIPEP family, domain 1"/>
    <property type="match status" value="1"/>
</dbReference>
<dbReference type="NCBIfam" id="TIGR01398">
    <property type="entry name" value="FlhA"/>
    <property type="match status" value="1"/>
</dbReference>
<evidence type="ECO:0000256" key="1">
    <source>
        <dbReference type="ARBA" id="ARBA00004651"/>
    </source>
</evidence>
<keyword evidence="7" id="KW-1006">Bacterial flagellum protein export</keyword>
<keyword evidence="9" id="KW-0966">Cell projection</keyword>
<dbReference type="Pfam" id="PF00771">
    <property type="entry name" value="FHIPEP"/>
    <property type="match status" value="1"/>
</dbReference>
<dbReference type="InterPro" id="IPR001712">
    <property type="entry name" value="T3SS_FHIPEP"/>
</dbReference>
<organism evidence="9 10">
    <name type="scientific">Rhodospira trueperi</name>
    <dbReference type="NCBI Taxonomy" id="69960"/>
    <lineage>
        <taxon>Bacteria</taxon>
        <taxon>Pseudomonadati</taxon>
        <taxon>Pseudomonadota</taxon>
        <taxon>Alphaproteobacteria</taxon>
        <taxon>Rhodospirillales</taxon>
        <taxon>Rhodospirillaceae</taxon>
        <taxon>Rhodospira</taxon>
    </lineage>
</organism>
<dbReference type="InterPro" id="IPR042196">
    <property type="entry name" value="FHIPEP_4"/>
</dbReference>
<evidence type="ECO:0000256" key="2">
    <source>
        <dbReference type="ARBA" id="ARBA00008835"/>
    </source>
</evidence>
<dbReference type="PROSITE" id="PS00994">
    <property type="entry name" value="FHIPEP"/>
    <property type="match status" value="1"/>
</dbReference>
<dbReference type="Gene3D" id="3.40.50.12790">
    <property type="entry name" value="FHIPEP family, domain 4"/>
    <property type="match status" value="1"/>
</dbReference>
<sequence>MAEESGAQGQAVATRGESDVPQGRAGGGSGADSLGDAVRRVQSILSKGEIGLALGIIGILVVLILPMPPWMLDIMLALSLTFATLILMVVIYVRKSMEFNSFPMVLLIATLLRLSLNLASTRLILANGHEGPDAAGEVIQAFGGFIMGGNFVIGVIVFAILVLVNFMVITKGATRIAEVSARFTLDAMPGKQMAIDADLSTGLITEDEARNRREEMQKEADFFGAMDGASKFVRGDAVAGILITLINIVGGMIIGMVQGGLSFSEAADVYTRLTVGDGLVSQIPALIVSVGAGLMVAKGGLKESAEATLLAQFKAYPSALGMSAVLAMALALLPGTPFLPFTLLGLMAGGAALALQRKRRRTEAVEAEAAPAPVAPVAEEPISTALRIDLVRLELGYGLLSMINAPGASRLTEQIKALRRSLAIEMGFIMPSVRIQDNMQLGANSYVIFVKEVEAGRGDLRPNMLLVMDPRGEDITLPGEKTTEPAFGLPAVWSDSSNREEAMFRGYTVVDPPTVVTTHLTEVVKDNMADLLSFAETQKLLNELDKDQQKLVADLIPNQISTSGVQRVLQNLLNERVSIRDLPTILEGISEASATTRNIMHLTEHVRTRLARQLCHASVNADGVVPLVTLTAQWEQEFAESLVGQGEERQLSIPPSRLQEFIMTMRQTFERFAMQGESPVLLTSPGIRPYVRSIVERFRPMTVVMSQNEIHPKARIKTLGQI</sequence>
<dbReference type="PIRSF" id="PIRSF005419">
    <property type="entry name" value="FlhA"/>
    <property type="match status" value="1"/>
</dbReference>
<dbReference type="GO" id="GO:0009306">
    <property type="term" value="P:protein secretion"/>
    <property type="evidence" value="ECO:0007669"/>
    <property type="project" value="InterPro"/>
</dbReference>
<accession>A0A1G7B2T6</accession>
<keyword evidence="7" id="KW-0813">Transport</keyword>